<dbReference type="PANTHER" id="PTHR12280:SF20">
    <property type="entry name" value="4'-PHOSPHOPANTETHEINE PHOSPHATASE"/>
    <property type="match status" value="1"/>
</dbReference>
<protein>
    <recommendedName>
        <fullName evidence="6">Pantothenate kinase</fullName>
    </recommendedName>
</protein>
<dbReference type="OrthoDB" id="498611at2759"/>
<evidence type="ECO:0008006" key="6">
    <source>
        <dbReference type="Google" id="ProtNLM"/>
    </source>
</evidence>
<keyword evidence="3" id="KW-0173">Coenzyme A biosynthesis</keyword>
<dbReference type="Pfam" id="PF03630">
    <property type="entry name" value="Fumble"/>
    <property type="match status" value="1"/>
</dbReference>
<keyword evidence="5" id="KW-1185">Reference proteome</keyword>
<dbReference type="GO" id="GO:0005524">
    <property type="term" value="F:ATP binding"/>
    <property type="evidence" value="ECO:0007669"/>
    <property type="project" value="UniProtKB-KW"/>
</dbReference>
<evidence type="ECO:0000256" key="1">
    <source>
        <dbReference type="ARBA" id="ARBA00022741"/>
    </source>
</evidence>
<proteinExistence type="predicted"/>
<sequence length="73" mass="7886">RNIFPYLLVNIGSGVSILKVDSEEQYNRIGGTATGGGTFWGLGSLLTGKTSFDELLDLAEIGDHRNVDMLVQD</sequence>
<dbReference type="AlphaFoldDB" id="A0A8J2JQQ5"/>
<evidence type="ECO:0000313" key="4">
    <source>
        <dbReference type="EMBL" id="CAG7723162.1"/>
    </source>
</evidence>
<reference evidence="4" key="1">
    <citation type="submission" date="2021-06" db="EMBL/GenBank/DDBJ databases">
        <authorList>
            <person name="Hodson N. C."/>
            <person name="Mongue J. A."/>
            <person name="Jaron S. K."/>
        </authorList>
    </citation>
    <scope>NUCLEOTIDE SEQUENCE</scope>
</reference>
<dbReference type="GO" id="GO:0015937">
    <property type="term" value="P:coenzyme A biosynthetic process"/>
    <property type="evidence" value="ECO:0007669"/>
    <property type="project" value="UniProtKB-KW"/>
</dbReference>
<evidence type="ECO:0000313" key="5">
    <source>
        <dbReference type="Proteomes" id="UP000708208"/>
    </source>
</evidence>
<evidence type="ECO:0000256" key="2">
    <source>
        <dbReference type="ARBA" id="ARBA00022840"/>
    </source>
</evidence>
<dbReference type="Proteomes" id="UP000708208">
    <property type="component" value="Unassembled WGS sequence"/>
</dbReference>
<name>A0A8J2JQQ5_9HEXA</name>
<dbReference type="GO" id="GO:0005634">
    <property type="term" value="C:nucleus"/>
    <property type="evidence" value="ECO:0007669"/>
    <property type="project" value="TreeGrafter"/>
</dbReference>
<dbReference type="EMBL" id="CAJVCH010096109">
    <property type="protein sequence ID" value="CAG7723162.1"/>
    <property type="molecule type" value="Genomic_DNA"/>
</dbReference>
<accession>A0A8J2JQQ5</accession>
<keyword evidence="1" id="KW-0547">Nucleotide-binding</keyword>
<dbReference type="GO" id="GO:0004594">
    <property type="term" value="F:pantothenate kinase activity"/>
    <property type="evidence" value="ECO:0007669"/>
    <property type="project" value="TreeGrafter"/>
</dbReference>
<organism evidence="4 5">
    <name type="scientific">Allacma fusca</name>
    <dbReference type="NCBI Taxonomy" id="39272"/>
    <lineage>
        <taxon>Eukaryota</taxon>
        <taxon>Metazoa</taxon>
        <taxon>Ecdysozoa</taxon>
        <taxon>Arthropoda</taxon>
        <taxon>Hexapoda</taxon>
        <taxon>Collembola</taxon>
        <taxon>Symphypleona</taxon>
        <taxon>Sminthuridae</taxon>
        <taxon>Allacma</taxon>
    </lineage>
</organism>
<comment type="caution">
    <text evidence="4">The sequence shown here is derived from an EMBL/GenBank/DDBJ whole genome shotgun (WGS) entry which is preliminary data.</text>
</comment>
<dbReference type="GO" id="GO:0005829">
    <property type="term" value="C:cytosol"/>
    <property type="evidence" value="ECO:0007669"/>
    <property type="project" value="TreeGrafter"/>
</dbReference>
<evidence type="ECO:0000256" key="3">
    <source>
        <dbReference type="ARBA" id="ARBA00022993"/>
    </source>
</evidence>
<feature type="non-terminal residue" evidence="4">
    <location>
        <position position="1"/>
    </location>
</feature>
<dbReference type="PANTHER" id="PTHR12280">
    <property type="entry name" value="PANTOTHENATE KINASE"/>
    <property type="match status" value="1"/>
</dbReference>
<gene>
    <name evidence="4" type="ORF">AFUS01_LOCUS12264</name>
</gene>
<feature type="non-terminal residue" evidence="4">
    <location>
        <position position="73"/>
    </location>
</feature>
<dbReference type="InterPro" id="IPR004567">
    <property type="entry name" value="Type_II_PanK"/>
</dbReference>
<keyword evidence="2" id="KW-0067">ATP-binding</keyword>